<sequence>HIPSLSVLDLSENQFSGDIPSILPRLTVFNLSSNHLRGRVPSEFENSAYDRSFLNNAGLCADTPALNLTLCNANSNAQRKSKDSSLSPTLIVVLVVVSILVASLISFMIIKLHRKRKQGFDNSSWKLTSFQRLNF</sequence>
<dbReference type="PANTHER" id="PTHR48010:SF58">
    <property type="entry name" value="RECEPTOR PROTEIN KINASE-LIKE PROTEIN ZAR1"/>
    <property type="match status" value="1"/>
</dbReference>
<dbReference type="Gramene" id="Psat01G0120200-T3">
    <property type="protein sequence ID" value="KAI5442046.1"/>
    <property type="gene ID" value="KIW84_011202"/>
</dbReference>
<keyword evidence="1" id="KW-0812">Transmembrane</keyword>
<evidence type="ECO:0000256" key="1">
    <source>
        <dbReference type="SAM" id="Phobius"/>
    </source>
</evidence>
<feature type="transmembrane region" description="Helical" evidence="1">
    <location>
        <begin position="90"/>
        <end position="110"/>
    </location>
</feature>
<evidence type="ECO:0000313" key="2">
    <source>
        <dbReference type="EMBL" id="KAI5442046.1"/>
    </source>
</evidence>
<keyword evidence="1" id="KW-1133">Transmembrane helix</keyword>
<gene>
    <name evidence="2" type="ORF">KIW84_011202</name>
</gene>
<organism evidence="2 3">
    <name type="scientific">Pisum sativum</name>
    <name type="common">Garden pea</name>
    <name type="synonym">Lathyrus oleraceus</name>
    <dbReference type="NCBI Taxonomy" id="3888"/>
    <lineage>
        <taxon>Eukaryota</taxon>
        <taxon>Viridiplantae</taxon>
        <taxon>Streptophyta</taxon>
        <taxon>Embryophyta</taxon>
        <taxon>Tracheophyta</taxon>
        <taxon>Spermatophyta</taxon>
        <taxon>Magnoliopsida</taxon>
        <taxon>eudicotyledons</taxon>
        <taxon>Gunneridae</taxon>
        <taxon>Pentapetalae</taxon>
        <taxon>rosids</taxon>
        <taxon>fabids</taxon>
        <taxon>Fabales</taxon>
        <taxon>Fabaceae</taxon>
        <taxon>Papilionoideae</taxon>
        <taxon>50 kb inversion clade</taxon>
        <taxon>NPAAA clade</taxon>
        <taxon>Hologalegina</taxon>
        <taxon>IRL clade</taxon>
        <taxon>Fabeae</taxon>
        <taxon>Lathyrus</taxon>
    </lineage>
</organism>
<dbReference type="Pfam" id="PF00560">
    <property type="entry name" value="LRR_1"/>
    <property type="match status" value="1"/>
</dbReference>
<proteinExistence type="predicted"/>
<evidence type="ECO:0000313" key="3">
    <source>
        <dbReference type="Proteomes" id="UP001058974"/>
    </source>
</evidence>
<accession>A0A9D4YLZ3</accession>
<feature type="non-terminal residue" evidence="2">
    <location>
        <position position="1"/>
    </location>
</feature>
<comment type="caution">
    <text evidence="2">The sequence shown here is derived from an EMBL/GenBank/DDBJ whole genome shotgun (WGS) entry which is preliminary data.</text>
</comment>
<dbReference type="SUPFAM" id="SSF52058">
    <property type="entry name" value="L domain-like"/>
    <property type="match status" value="1"/>
</dbReference>
<dbReference type="InterPro" id="IPR050994">
    <property type="entry name" value="At_inactive_RLKs"/>
</dbReference>
<keyword evidence="3" id="KW-1185">Reference proteome</keyword>
<name>A0A9D4YLZ3_PEA</name>
<dbReference type="EMBL" id="JAMSHJ010000001">
    <property type="protein sequence ID" value="KAI5442046.1"/>
    <property type="molecule type" value="Genomic_DNA"/>
</dbReference>
<dbReference type="Proteomes" id="UP001058974">
    <property type="component" value="Chromosome 1"/>
</dbReference>
<dbReference type="AlphaFoldDB" id="A0A9D4YLZ3"/>
<dbReference type="InterPro" id="IPR001611">
    <property type="entry name" value="Leu-rich_rpt"/>
</dbReference>
<keyword evidence="1" id="KW-0472">Membrane</keyword>
<reference evidence="2 3" key="1">
    <citation type="journal article" date="2022" name="Nat. Genet.">
        <title>Improved pea reference genome and pan-genome highlight genomic features and evolutionary characteristics.</title>
        <authorList>
            <person name="Yang T."/>
            <person name="Liu R."/>
            <person name="Luo Y."/>
            <person name="Hu S."/>
            <person name="Wang D."/>
            <person name="Wang C."/>
            <person name="Pandey M.K."/>
            <person name="Ge S."/>
            <person name="Xu Q."/>
            <person name="Li N."/>
            <person name="Li G."/>
            <person name="Huang Y."/>
            <person name="Saxena R.K."/>
            <person name="Ji Y."/>
            <person name="Li M."/>
            <person name="Yan X."/>
            <person name="He Y."/>
            <person name="Liu Y."/>
            <person name="Wang X."/>
            <person name="Xiang C."/>
            <person name="Varshney R.K."/>
            <person name="Ding H."/>
            <person name="Gao S."/>
            <person name="Zong X."/>
        </authorList>
    </citation>
    <scope>NUCLEOTIDE SEQUENCE [LARGE SCALE GENOMIC DNA]</scope>
    <source>
        <strain evidence="2 3">cv. Zhongwan 6</strain>
    </source>
</reference>
<dbReference type="Gene3D" id="3.80.10.10">
    <property type="entry name" value="Ribonuclease Inhibitor"/>
    <property type="match status" value="1"/>
</dbReference>
<feature type="non-terminal residue" evidence="2">
    <location>
        <position position="135"/>
    </location>
</feature>
<dbReference type="InterPro" id="IPR032675">
    <property type="entry name" value="LRR_dom_sf"/>
</dbReference>
<protein>
    <submittedName>
        <fullName evidence="2">Uncharacterized protein</fullName>
    </submittedName>
</protein>
<dbReference type="PANTHER" id="PTHR48010">
    <property type="entry name" value="OS05G0588300 PROTEIN"/>
    <property type="match status" value="1"/>
</dbReference>